<dbReference type="OrthoDB" id="755951at2759"/>
<reference evidence="2 3" key="1">
    <citation type="journal article" date="2015" name="Environ. Microbiol.">
        <title>Metagenome sequence of Elaphomyces granulatus from sporocarp tissue reveals Ascomycota ectomycorrhizal fingerprints of genome expansion and a Proteobacteria-rich microbiome.</title>
        <authorList>
            <person name="Quandt C.A."/>
            <person name="Kohler A."/>
            <person name="Hesse C.N."/>
            <person name="Sharpton T.J."/>
            <person name="Martin F."/>
            <person name="Spatafora J.W."/>
        </authorList>
    </citation>
    <scope>NUCLEOTIDE SEQUENCE [LARGE SCALE GENOMIC DNA]</scope>
    <source>
        <strain evidence="2 3">OSC145934</strain>
    </source>
</reference>
<dbReference type="SUPFAM" id="SSF53756">
    <property type="entry name" value="UDP-Glycosyltransferase/glycogen phosphorylase"/>
    <property type="match status" value="1"/>
</dbReference>
<dbReference type="GO" id="GO:0004805">
    <property type="term" value="F:trehalose-phosphatase activity"/>
    <property type="evidence" value="ECO:0007669"/>
    <property type="project" value="TreeGrafter"/>
</dbReference>
<evidence type="ECO:0000313" key="2">
    <source>
        <dbReference type="EMBL" id="OXV06599.1"/>
    </source>
</evidence>
<dbReference type="InterPro" id="IPR001830">
    <property type="entry name" value="Glyco_trans_20"/>
</dbReference>
<gene>
    <name evidence="2" type="ORF">Egran_05634</name>
</gene>
<keyword evidence="3" id="KW-1185">Reference proteome</keyword>
<dbReference type="PANTHER" id="PTHR10788">
    <property type="entry name" value="TREHALOSE-6-PHOSPHATE SYNTHASE"/>
    <property type="match status" value="1"/>
</dbReference>
<dbReference type="AlphaFoldDB" id="A0A232LR36"/>
<organism evidence="2 3">
    <name type="scientific">Elaphomyces granulatus</name>
    <dbReference type="NCBI Taxonomy" id="519963"/>
    <lineage>
        <taxon>Eukaryota</taxon>
        <taxon>Fungi</taxon>
        <taxon>Dikarya</taxon>
        <taxon>Ascomycota</taxon>
        <taxon>Pezizomycotina</taxon>
        <taxon>Eurotiomycetes</taxon>
        <taxon>Eurotiomycetidae</taxon>
        <taxon>Eurotiales</taxon>
        <taxon>Elaphomycetaceae</taxon>
        <taxon>Elaphomyces</taxon>
    </lineage>
</organism>
<evidence type="ECO:0000313" key="3">
    <source>
        <dbReference type="Proteomes" id="UP000243515"/>
    </source>
</evidence>
<accession>A0A232LR36</accession>
<feature type="region of interest" description="Disordered" evidence="1">
    <location>
        <begin position="1"/>
        <end position="34"/>
    </location>
</feature>
<dbReference type="GO" id="GO:0005829">
    <property type="term" value="C:cytosol"/>
    <property type="evidence" value="ECO:0007669"/>
    <property type="project" value="TreeGrafter"/>
</dbReference>
<dbReference type="Proteomes" id="UP000243515">
    <property type="component" value="Unassembled WGS sequence"/>
</dbReference>
<sequence length="262" mass="29287">MVSPSPSILKHEEPVQPQDKKRNGTRGYEGAGPADGSSLHAIFLRSRLVEPAERGNTELRNAVQSAANSGFQSDFLRVNRPKSKAYEDHSWIYYIKVNEAFAERIARRVPAMPRKLLPDVQIRFFFQVAFPSSEVFQFPALRRELLEGMLGADRRILRVDTNEGVHLDNRFVNVGTGIDPKSWDERRKSLNVDHWIKLIAERYDGKRLIVSRDKLDQIHEWRDKVNGGNGIETSASVPSAAGLRIVTALIGGGQGCGLSTGV</sequence>
<evidence type="ECO:0000256" key="1">
    <source>
        <dbReference type="SAM" id="MobiDB-lite"/>
    </source>
</evidence>
<dbReference type="Pfam" id="PF00982">
    <property type="entry name" value="Glyco_transf_20"/>
    <property type="match status" value="1"/>
</dbReference>
<name>A0A232LR36_9EURO</name>
<dbReference type="GO" id="GO:0005946">
    <property type="term" value="C:alpha,alpha-trehalose-phosphate synthase complex (UDP-forming)"/>
    <property type="evidence" value="ECO:0007669"/>
    <property type="project" value="TreeGrafter"/>
</dbReference>
<dbReference type="PANTHER" id="PTHR10788:SF15">
    <property type="entry name" value="TREHALOSE SYNTHASE COMPLEX REGULATORY SUBUNIT TPS3-RELATED"/>
    <property type="match status" value="1"/>
</dbReference>
<dbReference type="EMBL" id="NPHW01005606">
    <property type="protein sequence ID" value="OXV06599.1"/>
    <property type="molecule type" value="Genomic_DNA"/>
</dbReference>
<proteinExistence type="predicted"/>
<feature type="compositionally biased region" description="Basic and acidic residues" evidence="1">
    <location>
        <begin position="9"/>
        <end position="22"/>
    </location>
</feature>
<dbReference type="GO" id="GO:0003825">
    <property type="term" value="F:alpha,alpha-trehalose-phosphate synthase (UDP-forming) activity"/>
    <property type="evidence" value="ECO:0007669"/>
    <property type="project" value="TreeGrafter"/>
</dbReference>
<comment type="caution">
    <text evidence="2">The sequence shown here is derived from an EMBL/GenBank/DDBJ whole genome shotgun (WGS) entry which is preliminary data.</text>
</comment>
<dbReference type="GO" id="GO:0005992">
    <property type="term" value="P:trehalose biosynthetic process"/>
    <property type="evidence" value="ECO:0007669"/>
    <property type="project" value="InterPro"/>
</dbReference>
<dbReference type="Gene3D" id="3.40.50.2000">
    <property type="entry name" value="Glycogen Phosphorylase B"/>
    <property type="match status" value="1"/>
</dbReference>
<protein>
    <submittedName>
        <fullName evidence="2">Uncharacterized protein</fullName>
    </submittedName>
</protein>